<feature type="compositionally biased region" description="Acidic residues" evidence="2">
    <location>
        <begin position="771"/>
        <end position="782"/>
    </location>
</feature>
<feature type="compositionally biased region" description="Basic and acidic residues" evidence="2">
    <location>
        <begin position="761"/>
        <end position="770"/>
    </location>
</feature>
<dbReference type="OMA" id="CCVRAPR"/>
<dbReference type="HOGENOM" id="CLU_304423_0_0_1"/>
<accession>S3C5Z2</accession>
<protein>
    <recommendedName>
        <fullName evidence="1">Nonsense-mediated mRNA decay factor</fullName>
    </recommendedName>
</protein>
<evidence type="ECO:0000256" key="2">
    <source>
        <dbReference type="SAM" id="MobiDB-lite"/>
    </source>
</evidence>
<dbReference type="GO" id="GO:0005634">
    <property type="term" value="C:nucleus"/>
    <property type="evidence" value="ECO:0007669"/>
    <property type="project" value="UniProtKB-SubCell"/>
</dbReference>
<dbReference type="EMBL" id="KE148148">
    <property type="protein sequence ID" value="EPE08979.1"/>
    <property type="molecule type" value="Genomic_DNA"/>
</dbReference>
<dbReference type="OrthoDB" id="69928at2759"/>
<evidence type="ECO:0000259" key="3">
    <source>
        <dbReference type="Pfam" id="PF10373"/>
    </source>
</evidence>
<feature type="compositionally biased region" description="Low complexity" evidence="2">
    <location>
        <begin position="398"/>
        <end position="412"/>
    </location>
</feature>
<organism evidence="5 6">
    <name type="scientific">Ophiostoma piceae (strain UAMH 11346)</name>
    <name type="common">Sap stain fungus</name>
    <dbReference type="NCBI Taxonomy" id="1262450"/>
    <lineage>
        <taxon>Eukaryota</taxon>
        <taxon>Fungi</taxon>
        <taxon>Dikarya</taxon>
        <taxon>Ascomycota</taxon>
        <taxon>Pezizomycotina</taxon>
        <taxon>Sordariomycetes</taxon>
        <taxon>Sordariomycetidae</taxon>
        <taxon>Ophiostomatales</taxon>
        <taxon>Ophiostomataceae</taxon>
        <taxon>Ophiostoma</taxon>
    </lineage>
</organism>
<gene>
    <name evidence="5" type="ORF">F503_04566</name>
</gene>
<proteinExistence type="predicted"/>
<sequence>MTDKMAVQEVPEAERNWLEGKKIIHAMVKHLEQIEKEEGGSKKLLVDLEAIELSLQTLRLVCMTITFTDFKFAHKNRVLDRLWHVHTLISAEYKRGLQRHRGHGQIVQFRTIEKQYSKHLKTAQYFYKGFVERLSARYRLRSLQRVANSMHSGNLKVDEVIDAEEADLSQELTVACYRTVLHMGDLARYRLNASRQKGHSPDVAMTYYALAQDLMPQEGDAHHQMAVVLADQRRDFDVVYHFLRSWSVKQPFALTPKNLASEFKKLLQPPSTSRKNGNAPPDPYDMFGSWFVRLHANYFKGEEFSSQTELEREVLHRWEALLKKSERPEYLQKAILMNIAAYDIALKKVKSEWTATGSQSCQFILRFIVQTILVLSRVLETETQRLFEEPSSEEEVSRAPTPASKSKPAANAGSENRNHRANGRGRAADSDKSVDKATDKKATMKKSSPSDTCLSLFRVCMAWIAIHQDDLVRFKDYLAPHAADMHRSVTRCLTLFVEIISATDAAPVAYLLPEDVEVIGLAPLDDWTALHENGPSSSFKPHPNEDGVVRKDTTHETLARIYDIIECTVRLVHNPEFPWHLDSVQEEGFSVSKVVFSENYTPMLQTSAPIASSTPSAPSAPSASSAVPVTTASPSTNNAPSRAAPNQAPPAAARSAQSQTTTTNSKGRNRNNKRQQDARKTPQLSSQPQSLPDTVQAKRAARPQAQATAQPTPAQKATSPAAAATVTSTLAQLAPVSTIAMNAATNAASTPRAMTRLPQETPRKASYKDFDNDDDFFVDPNEEPQPRIASVEPASHHAPSESDIDFIDDATYSRLQTPSNIGSALGPTGSSVGVRPIPSSPWNNNRQSNANGDSNSVGYYSAHGPYARPPGLNGTPQSQQQQQQRPHANIEEQLAFLTVNKQNERRFSSGSAAATSPLPMSLAPVMAIPQGKQGGLAGLNAAPARLSSSYGLDGLSRGFPSALSPVGASKQPHSPMGGFTNPWGQAPPASGPPATPSGMLYSSNFSMNSMGSLPPVQGLAPHYQHQHQHQHTSMGGVGAGASAMASSPQGAYGDTYDSIYGSQFPGAAFGNASAAGPPPSVAWQDATTVWGRGSTLARDDPTHFRNAVRNTGLMEDSNAYDRNALMSALRSQDKPQQ</sequence>
<dbReference type="GO" id="GO:0000184">
    <property type="term" value="P:nuclear-transcribed mRNA catabolic process, nonsense-mediated decay"/>
    <property type="evidence" value="ECO:0007669"/>
    <property type="project" value="UniProtKB-KW"/>
</dbReference>
<dbReference type="AlphaFoldDB" id="S3C5Z2"/>
<dbReference type="PANTHER" id="PTHR15696:SF36">
    <property type="entry name" value="NONSENSE-MEDIATED MRNA DECAY FACTOR"/>
    <property type="match status" value="1"/>
</dbReference>
<feature type="region of interest" description="Disordered" evidence="2">
    <location>
        <begin position="609"/>
        <end position="721"/>
    </location>
</feature>
<evidence type="ECO:0000256" key="1">
    <source>
        <dbReference type="RuleBase" id="RU369098"/>
    </source>
</evidence>
<dbReference type="Gene3D" id="1.25.40.10">
    <property type="entry name" value="Tetratricopeptide repeat domain"/>
    <property type="match status" value="1"/>
</dbReference>
<name>S3C5Z2_OPHP1</name>
<keyword evidence="1" id="KW-0866">Nonsense-mediated mRNA decay</keyword>
<feature type="region of interest" description="Disordered" evidence="2">
    <location>
        <begin position="386"/>
        <end position="449"/>
    </location>
</feature>
<keyword evidence="1" id="KW-0539">Nucleus</keyword>
<feature type="compositionally biased region" description="Low complexity" evidence="2">
    <location>
        <begin position="695"/>
        <end position="721"/>
    </location>
</feature>
<dbReference type="STRING" id="1262450.S3C5Z2"/>
<evidence type="ECO:0000259" key="4">
    <source>
        <dbReference type="Pfam" id="PF10374"/>
    </source>
</evidence>
<dbReference type="InterPro" id="IPR045153">
    <property type="entry name" value="Est1/Ebs1-like"/>
</dbReference>
<comment type="subcellular location">
    <subcellularLocation>
        <location evidence="1">Nucleus</location>
    </subcellularLocation>
</comment>
<feature type="region of interest" description="Disordered" evidence="2">
    <location>
        <begin position="818"/>
        <end position="887"/>
    </location>
</feature>
<feature type="compositionally biased region" description="Polar residues" evidence="2">
    <location>
        <begin position="682"/>
        <end position="693"/>
    </location>
</feature>
<dbReference type="InterPro" id="IPR011990">
    <property type="entry name" value="TPR-like_helical_dom_sf"/>
</dbReference>
<feature type="domain" description="Telomerase activating protein Est1-like N-terminal" evidence="4">
    <location>
        <begin position="78"/>
        <end position="192"/>
    </location>
</feature>
<dbReference type="InterPro" id="IPR019458">
    <property type="entry name" value="Est1-like_N"/>
</dbReference>
<dbReference type="Proteomes" id="UP000016923">
    <property type="component" value="Unassembled WGS sequence"/>
</dbReference>
<keyword evidence="6" id="KW-1185">Reference proteome</keyword>
<reference evidence="5 6" key="1">
    <citation type="journal article" date="2013" name="BMC Genomics">
        <title>The genome and transcriptome of the pine saprophyte Ophiostoma piceae, and a comparison with the bark beetle-associated pine pathogen Grosmannia clavigera.</title>
        <authorList>
            <person name="Haridas S."/>
            <person name="Wang Y."/>
            <person name="Lim L."/>
            <person name="Massoumi Alamouti S."/>
            <person name="Jackman S."/>
            <person name="Docking R."/>
            <person name="Robertson G."/>
            <person name="Birol I."/>
            <person name="Bohlmann J."/>
            <person name="Breuil C."/>
        </authorList>
    </citation>
    <scope>NUCLEOTIDE SEQUENCE [LARGE SCALE GENOMIC DNA]</scope>
    <source>
        <strain evidence="5 6">UAMH 11346</strain>
    </source>
</reference>
<feature type="region of interest" description="Disordered" evidence="2">
    <location>
        <begin position="1027"/>
        <end position="1048"/>
    </location>
</feature>
<feature type="compositionally biased region" description="Basic and acidic residues" evidence="2">
    <location>
        <begin position="426"/>
        <end position="442"/>
    </location>
</feature>
<dbReference type="SUPFAM" id="SSF48452">
    <property type="entry name" value="TPR-like"/>
    <property type="match status" value="1"/>
</dbReference>
<feature type="compositionally biased region" description="Low complexity" evidence="2">
    <location>
        <begin position="609"/>
        <end position="665"/>
    </location>
</feature>
<dbReference type="PANTHER" id="PTHR15696">
    <property type="entry name" value="SMG-7 SUPPRESSOR WITH MORPHOLOGICAL EFFECT ON GENITALIA PROTEIN 7"/>
    <property type="match status" value="1"/>
</dbReference>
<feature type="compositionally biased region" description="Polar residues" evidence="2">
    <location>
        <begin position="840"/>
        <end position="858"/>
    </location>
</feature>
<dbReference type="eggNOG" id="KOG2162">
    <property type="taxonomic scope" value="Eukaryota"/>
</dbReference>
<feature type="domain" description="DNA/RNA-binding" evidence="3">
    <location>
        <begin position="204"/>
        <end position="524"/>
    </location>
</feature>
<feature type="region of interest" description="Disordered" evidence="2">
    <location>
        <begin position="747"/>
        <end position="802"/>
    </location>
</feature>
<dbReference type="InterPro" id="IPR018834">
    <property type="entry name" value="DNA/RNA-bd_Est1-type"/>
</dbReference>
<evidence type="ECO:0000313" key="6">
    <source>
        <dbReference type="Proteomes" id="UP000016923"/>
    </source>
</evidence>
<comment type="function">
    <text evidence="1">Plays a role in nonsense-mediated mRNA decay.</text>
</comment>
<dbReference type="VEuPathDB" id="FungiDB:F503_04566"/>
<dbReference type="Pfam" id="PF10373">
    <property type="entry name" value="EST1_DNA_bind"/>
    <property type="match status" value="1"/>
</dbReference>
<evidence type="ECO:0000313" key="5">
    <source>
        <dbReference type="EMBL" id="EPE08979.1"/>
    </source>
</evidence>
<dbReference type="Pfam" id="PF10374">
    <property type="entry name" value="EST1"/>
    <property type="match status" value="1"/>
</dbReference>